<name>A0A0F4LEY3_9LACO</name>
<dbReference type="PRINTS" id="PR00038">
    <property type="entry name" value="HTHLUXR"/>
</dbReference>
<feature type="transmembrane region" description="Helical" evidence="5">
    <location>
        <begin position="210"/>
        <end position="227"/>
    </location>
</feature>
<dbReference type="Gene3D" id="1.10.10.10">
    <property type="entry name" value="Winged helix-like DNA-binding domain superfamily/Winged helix DNA-binding domain"/>
    <property type="match status" value="1"/>
</dbReference>
<dbReference type="Proteomes" id="UP000033531">
    <property type="component" value="Unassembled WGS sequence"/>
</dbReference>
<feature type="transmembrane region" description="Helical" evidence="5">
    <location>
        <begin position="169"/>
        <end position="190"/>
    </location>
</feature>
<dbReference type="SUPFAM" id="SSF46894">
    <property type="entry name" value="C-terminal effector domain of the bipartite response regulators"/>
    <property type="match status" value="1"/>
</dbReference>
<dbReference type="PATRIC" id="fig|1218507.3.peg.1355"/>
<feature type="domain" description="HTH luxR-type" evidence="6">
    <location>
        <begin position="268"/>
        <end position="333"/>
    </location>
</feature>
<keyword evidence="5" id="KW-1133">Transmembrane helix</keyword>
<proteinExistence type="predicted"/>
<protein>
    <recommendedName>
        <fullName evidence="6">HTH luxR-type domain-containing protein</fullName>
    </recommendedName>
</protein>
<accession>A0A0F4LEY3</accession>
<feature type="transmembrane region" description="Helical" evidence="5">
    <location>
        <begin position="103"/>
        <end position="124"/>
    </location>
</feature>
<dbReference type="PANTHER" id="PTHR44688">
    <property type="entry name" value="DNA-BINDING TRANSCRIPTIONAL ACTIVATOR DEVR_DOSR"/>
    <property type="match status" value="1"/>
</dbReference>
<dbReference type="EMBL" id="JXLI01000010">
    <property type="protein sequence ID" value="KJY56824.1"/>
    <property type="molecule type" value="Genomic_DNA"/>
</dbReference>
<feature type="transmembrane region" description="Helical" evidence="5">
    <location>
        <begin position="6"/>
        <end position="23"/>
    </location>
</feature>
<keyword evidence="2" id="KW-0238">DNA-binding</keyword>
<dbReference type="PROSITE" id="PS00622">
    <property type="entry name" value="HTH_LUXR_1"/>
    <property type="match status" value="1"/>
</dbReference>
<evidence type="ECO:0000256" key="2">
    <source>
        <dbReference type="ARBA" id="ARBA00023125"/>
    </source>
</evidence>
<dbReference type="HOGENOM" id="CLU_838847_0_0_9"/>
<feature type="transmembrane region" description="Helical" evidence="5">
    <location>
        <begin position="130"/>
        <end position="149"/>
    </location>
</feature>
<dbReference type="GO" id="GO:0003677">
    <property type="term" value="F:DNA binding"/>
    <property type="evidence" value="ECO:0007669"/>
    <property type="project" value="UniProtKB-KW"/>
</dbReference>
<dbReference type="Pfam" id="PF00196">
    <property type="entry name" value="GerE"/>
    <property type="match status" value="1"/>
</dbReference>
<keyword evidence="3" id="KW-0804">Transcription</keyword>
<keyword evidence="4" id="KW-0175">Coiled coil</keyword>
<dbReference type="PROSITE" id="PS50043">
    <property type="entry name" value="HTH_LUXR_2"/>
    <property type="match status" value="1"/>
</dbReference>
<dbReference type="InterPro" id="IPR036388">
    <property type="entry name" value="WH-like_DNA-bd_sf"/>
</dbReference>
<dbReference type="RefSeq" id="WP_052724655.1">
    <property type="nucleotide sequence ID" value="NZ_JBHTMT010000001.1"/>
</dbReference>
<organism evidence="7 8">
    <name type="scientific">Lactobacillus melliventris</name>
    <dbReference type="NCBI Taxonomy" id="1218507"/>
    <lineage>
        <taxon>Bacteria</taxon>
        <taxon>Bacillati</taxon>
        <taxon>Bacillota</taxon>
        <taxon>Bacilli</taxon>
        <taxon>Lactobacillales</taxon>
        <taxon>Lactobacillaceae</taxon>
        <taxon>Lactobacillus</taxon>
    </lineage>
</organism>
<comment type="caution">
    <text evidence="7">The sequence shown here is derived from an EMBL/GenBank/DDBJ whole genome shotgun (WGS) entry which is preliminary data.</text>
</comment>
<evidence type="ECO:0000256" key="4">
    <source>
        <dbReference type="SAM" id="Coils"/>
    </source>
</evidence>
<sequence>MQEIFVYIYNIAFLVLYLWVINVSEYAYKTTNNGIFYYVGLLYVTLIIDSTIAFSSDLLKVTNSNYQIDTKAFYLIRILAFIIGGICYVKLMSSMINKKPKILYYIPIFAVSLLNVAFVLNSYSEQNAGVLQRSTQDASILFLCIIYFCNTFKSDSKGKNSKKKYYDRAVILTAIFMTLSCLEGILFLFLNDLNQNSFVILTSYMRVIGFNEDLFSIILSLLIIWFAKREEEEANKNNLEILVQQKMNQYQSMLHEKENASEESQVVEFCNYYNMTKRESEILRLVLKGKKNQEIADELYISVGTVKTHIHSIYKKLAVDRRSQLMHIFMEYKEK</sequence>
<evidence type="ECO:0000313" key="7">
    <source>
        <dbReference type="EMBL" id="KJY56824.1"/>
    </source>
</evidence>
<evidence type="ECO:0000259" key="6">
    <source>
        <dbReference type="PROSITE" id="PS50043"/>
    </source>
</evidence>
<reference evidence="7 8" key="1">
    <citation type="submission" date="2015-01" db="EMBL/GenBank/DDBJ databases">
        <title>Comparative genomics of the lactic acid bacteria isolated from the honey bee gut.</title>
        <authorList>
            <person name="Ellegaard K.M."/>
            <person name="Tamarit D."/>
            <person name="Javelind E."/>
            <person name="Olofsson T."/>
            <person name="Andersson S.G."/>
            <person name="Vasquez A."/>
        </authorList>
    </citation>
    <scope>NUCLEOTIDE SEQUENCE [LARGE SCALE GENOMIC DNA]</scope>
    <source>
        <strain evidence="7 8">Hma8</strain>
    </source>
</reference>
<dbReference type="InterPro" id="IPR000792">
    <property type="entry name" value="Tscrpt_reg_LuxR_C"/>
</dbReference>
<evidence type="ECO:0000313" key="8">
    <source>
        <dbReference type="Proteomes" id="UP000033531"/>
    </source>
</evidence>
<keyword evidence="5" id="KW-0472">Membrane</keyword>
<dbReference type="SMART" id="SM00421">
    <property type="entry name" value="HTH_LUXR"/>
    <property type="match status" value="1"/>
</dbReference>
<dbReference type="PANTHER" id="PTHR44688:SF16">
    <property type="entry name" value="DNA-BINDING TRANSCRIPTIONAL ACTIVATOR DEVR_DOSR"/>
    <property type="match status" value="1"/>
</dbReference>
<feature type="transmembrane region" description="Helical" evidence="5">
    <location>
        <begin position="74"/>
        <end position="91"/>
    </location>
</feature>
<dbReference type="GO" id="GO:0006355">
    <property type="term" value="P:regulation of DNA-templated transcription"/>
    <property type="evidence" value="ECO:0007669"/>
    <property type="project" value="InterPro"/>
</dbReference>
<gene>
    <name evidence="7" type="ORF">JF74_11780</name>
</gene>
<dbReference type="OrthoDB" id="9780153at2"/>
<dbReference type="AlphaFoldDB" id="A0A0F4LEY3"/>
<keyword evidence="1" id="KW-0805">Transcription regulation</keyword>
<keyword evidence="5" id="KW-0812">Transmembrane</keyword>
<feature type="transmembrane region" description="Helical" evidence="5">
    <location>
        <begin position="35"/>
        <end position="54"/>
    </location>
</feature>
<feature type="coiled-coil region" evidence="4">
    <location>
        <begin position="229"/>
        <end position="263"/>
    </location>
</feature>
<dbReference type="CDD" id="cd06170">
    <property type="entry name" value="LuxR_C_like"/>
    <property type="match status" value="1"/>
</dbReference>
<dbReference type="InterPro" id="IPR016032">
    <property type="entry name" value="Sig_transdc_resp-reg_C-effctor"/>
</dbReference>
<evidence type="ECO:0000256" key="1">
    <source>
        <dbReference type="ARBA" id="ARBA00023015"/>
    </source>
</evidence>
<dbReference type="STRING" id="1218507.JF74_11780"/>
<evidence type="ECO:0000256" key="3">
    <source>
        <dbReference type="ARBA" id="ARBA00023163"/>
    </source>
</evidence>
<evidence type="ECO:0000256" key="5">
    <source>
        <dbReference type="SAM" id="Phobius"/>
    </source>
</evidence>